<comment type="cofactor">
    <cofactor evidence="1">
        <name>heme</name>
        <dbReference type="ChEBI" id="CHEBI:30413"/>
    </cofactor>
</comment>
<dbReference type="InterPro" id="IPR001128">
    <property type="entry name" value="Cyt_P450"/>
</dbReference>
<comment type="similarity">
    <text evidence="4 13">Belongs to the cytochrome P450 family.</text>
</comment>
<dbReference type="Proteomes" id="UP000695000">
    <property type="component" value="Unplaced"/>
</dbReference>
<keyword evidence="6 13" id="KW-0479">Metal-binding</keyword>
<dbReference type="SUPFAM" id="SSF48264">
    <property type="entry name" value="Cytochrome P450"/>
    <property type="match status" value="1"/>
</dbReference>
<dbReference type="InterPro" id="IPR002401">
    <property type="entry name" value="Cyt_P450_E_grp-I"/>
</dbReference>
<keyword evidence="10 13" id="KW-0408">Iron</keyword>
<dbReference type="InterPro" id="IPR050476">
    <property type="entry name" value="Insect_CytP450_Detox"/>
</dbReference>
<dbReference type="GeneID" id="108562551"/>
<evidence type="ECO:0000256" key="1">
    <source>
        <dbReference type="ARBA" id="ARBA00001971"/>
    </source>
</evidence>
<name>A0ABM1MPC3_NICVS</name>
<dbReference type="InterPro" id="IPR036396">
    <property type="entry name" value="Cyt_P450_sf"/>
</dbReference>
<evidence type="ECO:0000256" key="13">
    <source>
        <dbReference type="RuleBase" id="RU000461"/>
    </source>
</evidence>
<reference evidence="15" key="1">
    <citation type="submission" date="2025-08" db="UniProtKB">
        <authorList>
            <consortium name="RefSeq"/>
        </authorList>
    </citation>
    <scope>IDENTIFICATION</scope>
    <source>
        <tissue evidence="15">Whole Larva</tissue>
    </source>
</reference>
<evidence type="ECO:0000256" key="11">
    <source>
        <dbReference type="ARBA" id="ARBA00023033"/>
    </source>
</evidence>
<keyword evidence="11 13" id="KW-0503">Monooxygenase</keyword>
<dbReference type="CDD" id="cd11056">
    <property type="entry name" value="CYP6-like"/>
    <property type="match status" value="1"/>
</dbReference>
<dbReference type="RefSeq" id="XP_017776423.1">
    <property type="nucleotide sequence ID" value="XM_017920934.1"/>
</dbReference>
<keyword evidence="7" id="KW-0256">Endoplasmic reticulum</keyword>
<dbReference type="Gene3D" id="1.10.630.10">
    <property type="entry name" value="Cytochrome P450"/>
    <property type="match status" value="1"/>
</dbReference>
<sequence>MFWLLLGLLFIILYLYNYKKLNYWTNKGVKQKKTFLLYELYKMFFMKKSFVELLQDTYNEFPDSRYSGSFQLYSPLLVLKDSELIKQITVKDFEHFTDHINLVPEGIEPLWTSNLFALKGDKWRDMRATLSPAFTSSKMRAMFALMSDCAQEVAKYFENHQGESKSIELRDLFTRYTNDVIATCAFGVQCNSIKQRNNEFYLMGNLATDFTGIWKITKLLIYMMLPKLSKILGFSFFEKSVSIFFRRIIKDTIKMREENNVTRPDMIHLLMDARKGQLNYDENIAIQDAGFAAVEESEIGKTVKKVKDVITDDDITAQALIFFFAGFDSVATLMVLMAYELAVHPDIQERLQNEIDIVLEENDGKITYDAINKMKYLDMVTSETLRKWPPNIVINRVCVKPYTIPAVLPDEIPVTLQVGDAISVPVYGIHRDPKNYPNPEKFDPERFNDENKVNIEAYTYLPFGSGPRNCIGSRFALIETKVVYIHLLAKFNIVVTEKSEIPVKLSKTGFNFNSKNGFWFGLKLRDS</sequence>
<evidence type="ECO:0000256" key="8">
    <source>
        <dbReference type="ARBA" id="ARBA00022848"/>
    </source>
</evidence>
<dbReference type="InterPro" id="IPR017972">
    <property type="entry name" value="Cyt_P450_CS"/>
</dbReference>
<accession>A0ABM1MPC3</accession>
<keyword evidence="8" id="KW-0492">Microsome</keyword>
<keyword evidence="5 13" id="KW-0349">Heme</keyword>
<dbReference type="PRINTS" id="PR00385">
    <property type="entry name" value="P450"/>
</dbReference>
<evidence type="ECO:0000256" key="12">
    <source>
        <dbReference type="ARBA" id="ARBA00023136"/>
    </source>
</evidence>
<dbReference type="Pfam" id="PF00067">
    <property type="entry name" value="p450"/>
    <property type="match status" value="1"/>
</dbReference>
<evidence type="ECO:0000256" key="7">
    <source>
        <dbReference type="ARBA" id="ARBA00022824"/>
    </source>
</evidence>
<evidence type="ECO:0000313" key="14">
    <source>
        <dbReference type="Proteomes" id="UP000695000"/>
    </source>
</evidence>
<proteinExistence type="inferred from homology"/>
<keyword evidence="9 13" id="KW-0560">Oxidoreductase</keyword>
<evidence type="ECO:0000256" key="6">
    <source>
        <dbReference type="ARBA" id="ARBA00022723"/>
    </source>
</evidence>
<gene>
    <name evidence="15" type="primary">LOC108562551</name>
</gene>
<dbReference type="PRINTS" id="PR00463">
    <property type="entry name" value="EP450I"/>
</dbReference>
<dbReference type="PROSITE" id="PS00086">
    <property type="entry name" value="CYTOCHROME_P450"/>
    <property type="match status" value="1"/>
</dbReference>
<protein>
    <submittedName>
        <fullName evidence="15">Cytochrome P450 9e2-like</fullName>
    </submittedName>
</protein>
<keyword evidence="12" id="KW-0472">Membrane</keyword>
<evidence type="ECO:0000256" key="9">
    <source>
        <dbReference type="ARBA" id="ARBA00023002"/>
    </source>
</evidence>
<evidence type="ECO:0000256" key="5">
    <source>
        <dbReference type="ARBA" id="ARBA00022617"/>
    </source>
</evidence>
<evidence type="ECO:0000313" key="15">
    <source>
        <dbReference type="RefSeq" id="XP_017776423.1"/>
    </source>
</evidence>
<evidence type="ECO:0000256" key="3">
    <source>
        <dbReference type="ARBA" id="ARBA00004406"/>
    </source>
</evidence>
<dbReference type="PANTHER" id="PTHR24292:SF54">
    <property type="entry name" value="CYP9F3-RELATED"/>
    <property type="match status" value="1"/>
</dbReference>
<evidence type="ECO:0000256" key="10">
    <source>
        <dbReference type="ARBA" id="ARBA00023004"/>
    </source>
</evidence>
<keyword evidence="14" id="KW-1185">Reference proteome</keyword>
<evidence type="ECO:0000256" key="4">
    <source>
        <dbReference type="ARBA" id="ARBA00010617"/>
    </source>
</evidence>
<dbReference type="PANTHER" id="PTHR24292">
    <property type="entry name" value="CYTOCHROME P450"/>
    <property type="match status" value="1"/>
</dbReference>
<comment type="subcellular location">
    <subcellularLocation>
        <location evidence="3">Endoplasmic reticulum membrane</location>
        <topology evidence="3">Peripheral membrane protein</topology>
    </subcellularLocation>
    <subcellularLocation>
        <location evidence="2">Microsome membrane</location>
        <topology evidence="2">Peripheral membrane protein</topology>
    </subcellularLocation>
</comment>
<evidence type="ECO:0000256" key="2">
    <source>
        <dbReference type="ARBA" id="ARBA00004174"/>
    </source>
</evidence>
<organism evidence="14 15">
    <name type="scientific">Nicrophorus vespilloides</name>
    <name type="common">Boreal carrion beetle</name>
    <dbReference type="NCBI Taxonomy" id="110193"/>
    <lineage>
        <taxon>Eukaryota</taxon>
        <taxon>Metazoa</taxon>
        <taxon>Ecdysozoa</taxon>
        <taxon>Arthropoda</taxon>
        <taxon>Hexapoda</taxon>
        <taxon>Insecta</taxon>
        <taxon>Pterygota</taxon>
        <taxon>Neoptera</taxon>
        <taxon>Endopterygota</taxon>
        <taxon>Coleoptera</taxon>
        <taxon>Polyphaga</taxon>
        <taxon>Staphyliniformia</taxon>
        <taxon>Silphidae</taxon>
        <taxon>Nicrophorinae</taxon>
        <taxon>Nicrophorus</taxon>
    </lineage>
</organism>